<dbReference type="Gene3D" id="3.80.10.10">
    <property type="entry name" value="Ribonuclease Inhibitor"/>
    <property type="match status" value="1"/>
</dbReference>
<evidence type="ECO:0008006" key="3">
    <source>
        <dbReference type="Google" id="ProtNLM"/>
    </source>
</evidence>
<dbReference type="SUPFAM" id="SSF52047">
    <property type="entry name" value="RNI-like"/>
    <property type="match status" value="1"/>
</dbReference>
<name>A0A369J2E4_HYPMA</name>
<dbReference type="InterPro" id="IPR032675">
    <property type="entry name" value="LRR_dom_sf"/>
</dbReference>
<evidence type="ECO:0000313" key="2">
    <source>
        <dbReference type="Proteomes" id="UP000076154"/>
    </source>
</evidence>
<sequence>MRRDHLLLITLDDDVLQAIFDEFNYILRYDNKVPVIRPRLLPLSCTCKRLREMLAPSIFKQVTNQRPFVRVSEANEFWPTTIWKFIETVSINDEQWSMNFETIAFIIPQLPNLKRVSFRMDQPPPKMLLNAIALAGISILELADVRLDGPALTEIFSHTKLTHLISTVGRRRPMDLNAADELKHTSDILSIVSKTLVYLKISGDLVSFETLARLDWPCLCTLTLIDHIPYGKVIPLPTVIARMPCLRNLHYNFGAVSTGRRIPPIIFWYDGQGSAPLAVTHPHLKSLSLSNIYPAEHTLDHLPQSLRSLRILALRERTRQDLSGPWYPFSPLREEDAFRIIAKAAFLPDLVDLALTLQGLPTPAVIEAVAKSCPGLRFLEISQGDFELHCAESPYSIESLAEPLACLHHLHELRISVGFGSQLTSSLYRGLKDKTPLYRRMEMAGSIFAQKLTNLNTISFSFGNDGCYYRFQEYVVWCRYSIVSGVDGKPPVALADLECLYETSSEPDNNLCGFASKRLPLNATDGSMS</sequence>
<dbReference type="Proteomes" id="UP000076154">
    <property type="component" value="Unassembled WGS sequence"/>
</dbReference>
<dbReference type="EMBL" id="LUEZ02000156">
    <property type="protein sequence ID" value="RDB15562.1"/>
    <property type="molecule type" value="Genomic_DNA"/>
</dbReference>
<protein>
    <recommendedName>
        <fullName evidence="3">F-box domain-containing protein</fullName>
    </recommendedName>
</protein>
<dbReference type="STRING" id="39966.A0A369J2E4"/>
<reference evidence="1" key="1">
    <citation type="submission" date="2018-04" db="EMBL/GenBank/DDBJ databases">
        <title>Whole genome sequencing of Hypsizygus marmoreus.</title>
        <authorList>
            <person name="Choi I.-G."/>
            <person name="Min B."/>
            <person name="Kim J.-G."/>
            <person name="Kim S."/>
            <person name="Oh Y.-L."/>
            <person name="Kong W.-S."/>
            <person name="Park H."/>
            <person name="Jeong J."/>
            <person name="Song E.-S."/>
        </authorList>
    </citation>
    <scope>NUCLEOTIDE SEQUENCE [LARGE SCALE GENOMIC DNA]</scope>
    <source>
        <strain evidence="1">51987-8</strain>
    </source>
</reference>
<dbReference type="AlphaFoldDB" id="A0A369J2E4"/>
<gene>
    <name evidence="1" type="ORF">Hypma_004141</name>
</gene>
<proteinExistence type="predicted"/>
<dbReference type="InParanoid" id="A0A369J2E4"/>
<comment type="caution">
    <text evidence="1">The sequence shown here is derived from an EMBL/GenBank/DDBJ whole genome shotgun (WGS) entry which is preliminary data.</text>
</comment>
<dbReference type="OrthoDB" id="2747524at2759"/>
<keyword evidence="2" id="KW-1185">Reference proteome</keyword>
<accession>A0A369J2E4</accession>
<evidence type="ECO:0000313" key="1">
    <source>
        <dbReference type="EMBL" id="RDB15562.1"/>
    </source>
</evidence>
<organism evidence="1 2">
    <name type="scientific">Hypsizygus marmoreus</name>
    <name type="common">White beech mushroom</name>
    <name type="synonym">Agaricus marmoreus</name>
    <dbReference type="NCBI Taxonomy" id="39966"/>
    <lineage>
        <taxon>Eukaryota</taxon>
        <taxon>Fungi</taxon>
        <taxon>Dikarya</taxon>
        <taxon>Basidiomycota</taxon>
        <taxon>Agaricomycotina</taxon>
        <taxon>Agaricomycetes</taxon>
        <taxon>Agaricomycetidae</taxon>
        <taxon>Agaricales</taxon>
        <taxon>Tricholomatineae</taxon>
        <taxon>Lyophyllaceae</taxon>
        <taxon>Hypsizygus</taxon>
    </lineage>
</organism>